<evidence type="ECO:0000256" key="6">
    <source>
        <dbReference type="ARBA" id="ARBA00023033"/>
    </source>
</evidence>
<dbReference type="PROSITE" id="PS00086">
    <property type="entry name" value="CYTOCHROME_P450"/>
    <property type="match status" value="1"/>
</dbReference>
<evidence type="ECO:0000256" key="8">
    <source>
        <dbReference type="RuleBase" id="RU000461"/>
    </source>
</evidence>
<dbReference type="InterPro" id="IPR001128">
    <property type="entry name" value="Cyt_P450"/>
</dbReference>
<evidence type="ECO:0000313" key="9">
    <source>
        <dbReference type="EMBL" id="ESP02824.1"/>
    </source>
</evidence>
<dbReference type="Proteomes" id="UP000030746">
    <property type="component" value="Unassembled WGS sequence"/>
</dbReference>
<evidence type="ECO:0000256" key="3">
    <source>
        <dbReference type="ARBA" id="ARBA00022723"/>
    </source>
</evidence>
<evidence type="ECO:0000313" key="10">
    <source>
        <dbReference type="Proteomes" id="UP000030746"/>
    </source>
</evidence>
<dbReference type="InterPro" id="IPR002403">
    <property type="entry name" value="Cyt_P450_E_grp-IV"/>
</dbReference>
<keyword evidence="4 8" id="KW-0560">Oxidoreductase</keyword>
<evidence type="ECO:0000256" key="5">
    <source>
        <dbReference type="ARBA" id="ARBA00023004"/>
    </source>
</evidence>
<dbReference type="CTD" id="20230667"/>
<dbReference type="STRING" id="225164.V4AFL4"/>
<dbReference type="Pfam" id="PF00067">
    <property type="entry name" value="p450"/>
    <property type="match status" value="1"/>
</dbReference>
<dbReference type="KEGG" id="lgi:LOTGIDRAFT_111029"/>
<dbReference type="OMA" id="RGKQRDQ"/>
<dbReference type="PANTHER" id="PTHR24286:SF384">
    <property type="entry name" value="P450, PUTATIVE (EUROFUNG)-RELATED"/>
    <property type="match status" value="1"/>
</dbReference>
<dbReference type="GO" id="GO:0004497">
    <property type="term" value="F:monooxygenase activity"/>
    <property type="evidence" value="ECO:0007669"/>
    <property type="project" value="UniProtKB-KW"/>
</dbReference>
<dbReference type="GO" id="GO:0005506">
    <property type="term" value="F:iron ion binding"/>
    <property type="evidence" value="ECO:0007669"/>
    <property type="project" value="InterPro"/>
</dbReference>
<evidence type="ECO:0000256" key="1">
    <source>
        <dbReference type="ARBA" id="ARBA00010617"/>
    </source>
</evidence>
<dbReference type="GO" id="GO:0034653">
    <property type="term" value="P:retinoic acid catabolic process"/>
    <property type="evidence" value="ECO:0007669"/>
    <property type="project" value="UniProtKB-ARBA"/>
</dbReference>
<dbReference type="RefSeq" id="XP_009046294.1">
    <property type="nucleotide sequence ID" value="XM_009048046.1"/>
</dbReference>
<dbReference type="GO" id="GO:0020037">
    <property type="term" value="F:heme binding"/>
    <property type="evidence" value="ECO:0007669"/>
    <property type="project" value="InterPro"/>
</dbReference>
<dbReference type="PRINTS" id="PR00465">
    <property type="entry name" value="EP450IV"/>
</dbReference>
<organism evidence="9 10">
    <name type="scientific">Lottia gigantea</name>
    <name type="common">Giant owl limpet</name>
    <dbReference type="NCBI Taxonomy" id="225164"/>
    <lineage>
        <taxon>Eukaryota</taxon>
        <taxon>Metazoa</taxon>
        <taxon>Spiralia</taxon>
        <taxon>Lophotrochozoa</taxon>
        <taxon>Mollusca</taxon>
        <taxon>Gastropoda</taxon>
        <taxon>Patellogastropoda</taxon>
        <taxon>Lottioidea</taxon>
        <taxon>Lottiidae</taxon>
        <taxon>Lottia</taxon>
    </lineage>
</organism>
<dbReference type="AlphaFoldDB" id="V4AFL4"/>
<accession>V4AFL4</accession>
<keyword evidence="3 7" id="KW-0479">Metal-binding</keyword>
<proteinExistence type="inferred from homology"/>
<dbReference type="OrthoDB" id="1372046at2759"/>
<dbReference type="GeneID" id="20230667"/>
<protein>
    <submittedName>
        <fullName evidence="9">Uncharacterized protein</fullName>
    </submittedName>
</protein>
<dbReference type="InterPro" id="IPR036396">
    <property type="entry name" value="Cyt_P450_sf"/>
</dbReference>
<name>V4AFL4_LOTGI</name>
<gene>
    <name evidence="9" type="ORF">LOTGIDRAFT_111029</name>
</gene>
<keyword evidence="2 7" id="KW-0349">Heme</keyword>
<sequence>MFALSLKYLWGIYYDRQADPTSDKPLPPGNMGWPLLGETVHFVIKGCKFYTEKMVKYGKIYKTHIMGKPSIRVMAAENVKKILIGENVLVQTSWPTTLRKLFVRDRSLSAQTGDDHRTRKVTISKVLGPENLSYMVPEFQKVIRECIENWCNQDQVFGSFICRQMTYRLTNEVIVGVDINDTQSIQILPYFETMIDNAFSIPIKCPGLAFKQAVHAKDKIIVAIKELIAQSNNNSSSDVNCVLDVLRNLRDADSLTDDDMVDLLLELMFAGHHTTASVCCSLLLHLGQSPEVLEKIREELLENEILDPTANLTFEQINKLPYIDNVFKEILLVKPPVGGAFRKALKTFEVGGYQIPKDWTVIYSIRETHNISPMFENPHKFNPERWNGERLKSADLRFHYIPFGLGARSCPGEQFAKLTVKIFLVEMARRCNWKLHNKNPDIDLLPSPYPKDKLPVSFTKLEIK</sequence>
<evidence type="ECO:0000256" key="4">
    <source>
        <dbReference type="ARBA" id="ARBA00023002"/>
    </source>
</evidence>
<dbReference type="EMBL" id="KB200129">
    <property type="protein sequence ID" value="ESP02824.1"/>
    <property type="molecule type" value="Genomic_DNA"/>
</dbReference>
<comment type="cofactor">
    <cofactor evidence="7">
        <name>heme</name>
        <dbReference type="ChEBI" id="CHEBI:30413"/>
    </cofactor>
</comment>
<evidence type="ECO:0000256" key="7">
    <source>
        <dbReference type="PIRSR" id="PIRSR602403-1"/>
    </source>
</evidence>
<dbReference type="InterPro" id="IPR017972">
    <property type="entry name" value="Cyt_P450_CS"/>
</dbReference>
<comment type="similarity">
    <text evidence="1 8">Belongs to the cytochrome P450 family.</text>
</comment>
<keyword evidence="10" id="KW-1185">Reference proteome</keyword>
<reference evidence="9 10" key="1">
    <citation type="journal article" date="2013" name="Nature">
        <title>Insights into bilaterian evolution from three spiralian genomes.</title>
        <authorList>
            <person name="Simakov O."/>
            <person name="Marletaz F."/>
            <person name="Cho S.J."/>
            <person name="Edsinger-Gonzales E."/>
            <person name="Havlak P."/>
            <person name="Hellsten U."/>
            <person name="Kuo D.H."/>
            <person name="Larsson T."/>
            <person name="Lv J."/>
            <person name="Arendt D."/>
            <person name="Savage R."/>
            <person name="Osoegawa K."/>
            <person name="de Jong P."/>
            <person name="Grimwood J."/>
            <person name="Chapman J.A."/>
            <person name="Shapiro H."/>
            <person name="Aerts A."/>
            <person name="Otillar R.P."/>
            <person name="Terry A.Y."/>
            <person name="Boore J.L."/>
            <person name="Grigoriev I.V."/>
            <person name="Lindberg D.R."/>
            <person name="Seaver E.C."/>
            <person name="Weisblat D.A."/>
            <person name="Putnam N.H."/>
            <person name="Rokhsar D.S."/>
        </authorList>
    </citation>
    <scope>NUCLEOTIDE SEQUENCE [LARGE SCALE GENOMIC DNA]</scope>
</reference>
<dbReference type="PANTHER" id="PTHR24286">
    <property type="entry name" value="CYTOCHROME P450 26"/>
    <property type="match status" value="1"/>
</dbReference>
<dbReference type="GO" id="GO:0016125">
    <property type="term" value="P:sterol metabolic process"/>
    <property type="evidence" value="ECO:0007669"/>
    <property type="project" value="TreeGrafter"/>
</dbReference>
<feature type="binding site" description="axial binding residue" evidence="7">
    <location>
        <position position="410"/>
    </location>
    <ligand>
        <name>heme</name>
        <dbReference type="ChEBI" id="CHEBI:30413"/>
    </ligand>
    <ligandPart>
        <name>Fe</name>
        <dbReference type="ChEBI" id="CHEBI:18248"/>
    </ligandPart>
</feature>
<dbReference type="SUPFAM" id="SSF48264">
    <property type="entry name" value="Cytochrome P450"/>
    <property type="match status" value="1"/>
</dbReference>
<dbReference type="GO" id="GO:0016705">
    <property type="term" value="F:oxidoreductase activity, acting on paired donors, with incorporation or reduction of molecular oxygen"/>
    <property type="evidence" value="ECO:0007669"/>
    <property type="project" value="InterPro"/>
</dbReference>
<dbReference type="Gene3D" id="1.10.630.10">
    <property type="entry name" value="Cytochrome P450"/>
    <property type="match status" value="1"/>
</dbReference>
<dbReference type="HOGENOM" id="CLU_001570_15_6_1"/>
<evidence type="ECO:0000256" key="2">
    <source>
        <dbReference type="ARBA" id="ARBA00022617"/>
    </source>
</evidence>
<keyword evidence="5 7" id="KW-0408">Iron</keyword>
<keyword evidence="6 8" id="KW-0503">Monooxygenase</keyword>